<dbReference type="RefSeq" id="WP_345199988.1">
    <property type="nucleotide sequence ID" value="NZ_BAABHX010000001.1"/>
</dbReference>
<protein>
    <recommendedName>
        <fullName evidence="4">AAA+ ATPase domain-containing protein</fullName>
    </recommendedName>
</protein>
<keyword evidence="6" id="KW-1185">Reference proteome</keyword>
<keyword evidence="3" id="KW-0067">ATP-binding</keyword>
<dbReference type="Proteomes" id="UP001500353">
    <property type="component" value="Unassembled WGS sequence"/>
</dbReference>
<dbReference type="InterPro" id="IPR050221">
    <property type="entry name" value="26S_Proteasome_ATPase"/>
</dbReference>
<feature type="domain" description="AAA+ ATPase" evidence="4">
    <location>
        <begin position="227"/>
        <end position="359"/>
    </location>
</feature>
<dbReference type="EMBL" id="BAABHX010000001">
    <property type="protein sequence ID" value="GAA5084352.1"/>
    <property type="molecule type" value="Genomic_DNA"/>
</dbReference>
<dbReference type="InterPro" id="IPR027417">
    <property type="entry name" value="P-loop_NTPase"/>
</dbReference>
<evidence type="ECO:0000256" key="1">
    <source>
        <dbReference type="ARBA" id="ARBA00006914"/>
    </source>
</evidence>
<name>A0ABP9LVX4_9FLAO</name>
<keyword evidence="2" id="KW-0547">Nucleotide-binding</keyword>
<evidence type="ECO:0000256" key="2">
    <source>
        <dbReference type="ARBA" id="ARBA00022741"/>
    </source>
</evidence>
<gene>
    <name evidence="5" type="ORF">GCM10023210_04090</name>
</gene>
<dbReference type="InterPro" id="IPR003959">
    <property type="entry name" value="ATPase_AAA_core"/>
</dbReference>
<evidence type="ECO:0000259" key="4">
    <source>
        <dbReference type="SMART" id="SM00382"/>
    </source>
</evidence>
<reference evidence="6" key="1">
    <citation type="journal article" date="2019" name="Int. J. Syst. Evol. Microbiol.">
        <title>The Global Catalogue of Microorganisms (GCM) 10K type strain sequencing project: providing services to taxonomists for standard genome sequencing and annotation.</title>
        <authorList>
            <consortium name="The Broad Institute Genomics Platform"/>
            <consortium name="The Broad Institute Genome Sequencing Center for Infectious Disease"/>
            <person name="Wu L."/>
            <person name="Ma J."/>
        </authorList>
    </citation>
    <scope>NUCLEOTIDE SEQUENCE [LARGE SCALE GENOMIC DNA]</scope>
    <source>
        <strain evidence="6">JCM 18019</strain>
    </source>
</reference>
<accession>A0ABP9LVX4</accession>
<evidence type="ECO:0000313" key="5">
    <source>
        <dbReference type="EMBL" id="GAA5084352.1"/>
    </source>
</evidence>
<proteinExistence type="inferred from homology"/>
<sequence>MELKQLQKLFTHLEDVIIWRIKNPSEDFNTGMPEFKTDDYKNFPLGDYISRKEFAHQEVVILLMALLPRLDPSLLKRIYLEFPNSELFDFCSGSDNGRLFYPTIQTVQYILGGDSISERLKALDYFSSDSILIKEELIVFSSSAHDHTPMSSQVSVHQEAFNAVVFGSELLPKMSNDFPAEQLHTRRSWSDLILPKITLDELQSIEAWYNSSRILMEDWDMQKKLKPGFRVLFYGEPGTGKTLAASLLGKYTKRPVFRVDVSMLVSKYIGETEKQLSKLFDKAENKNWILFFDEADAIFGKRTNVRDAHDKYANQEVSYLLQRIETFSGLIILASNFKNNMDKAFTRRFHSCIKFGNPKHEERLRIWEQNLPQQLQLEDINISNIAKRYELTGSNIMNIIQDVSLKTIASKSPDYKVSLDMLLESIKKEYVKEDKIFV</sequence>
<comment type="similarity">
    <text evidence="1">Belongs to the AAA ATPase family.</text>
</comment>
<dbReference type="Gene3D" id="3.40.50.300">
    <property type="entry name" value="P-loop containing nucleotide triphosphate hydrolases"/>
    <property type="match status" value="1"/>
</dbReference>
<dbReference type="InterPro" id="IPR003593">
    <property type="entry name" value="AAA+_ATPase"/>
</dbReference>
<dbReference type="SUPFAM" id="SSF52540">
    <property type="entry name" value="P-loop containing nucleoside triphosphate hydrolases"/>
    <property type="match status" value="1"/>
</dbReference>
<organism evidence="5 6">
    <name type="scientific">Chryseobacterium ginsengisoli</name>
    <dbReference type="NCBI Taxonomy" id="363853"/>
    <lineage>
        <taxon>Bacteria</taxon>
        <taxon>Pseudomonadati</taxon>
        <taxon>Bacteroidota</taxon>
        <taxon>Flavobacteriia</taxon>
        <taxon>Flavobacteriales</taxon>
        <taxon>Weeksellaceae</taxon>
        <taxon>Chryseobacterium group</taxon>
        <taxon>Chryseobacterium</taxon>
    </lineage>
</organism>
<dbReference type="CDD" id="cd19481">
    <property type="entry name" value="RecA-like_protease"/>
    <property type="match status" value="1"/>
</dbReference>
<dbReference type="SMART" id="SM00382">
    <property type="entry name" value="AAA"/>
    <property type="match status" value="1"/>
</dbReference>
<dbReference type="Pfam" id="PF00004">
    <property type="entry name" value="AAA"/>
    <property type="match status" value="1"/>
</dbReference>
<evidence type="ECO:0000313" key="6">
    <source>
        <dbReference type="Proteomes" id="UP001500353"/>
    </source>
</evidence>
<comment type="caution">
    <text evidence="5">The sequence shown here is derived from an EMBL/GenBank/DDBJ whole genome shotgun (WGS) entry which is preliminary data.</text>
</comment>
<dbReference type="PANTHER" id="PTHR23073">
    <property type="entry name" value="26S PROTEASOME REGULATORY SUBUNIT"/>
    <property type="match status" value="1"/>
</dbReference>
<evidence type="ECO:0000256" key="3">
    <source>
        <dbReference type="ARBA" id="ARBA00022840"/>
    </source>
</evidence>